<evidence type="ECO:0000313" key="1">
    <source>
        <dbReference type="EMBL" id="TKY91861.1"/>
    </source>
</evidence>
<reference evidence="1" key="1">
    <citation type="submission" date="2018-09" db="EMBL/GenBank/DDBJ databases">
        <title>A genomic encyclopedia of anaerobic methanotrophic archaea.</title>
        <authorList>
            <person name="Skennerton C.T."/>
            <person name="Chadwick G.L."/>
            <person name="Laso-Perez R."/>
            <person name="Leu A.O."/>
            <person name="Speth D.R."/>
            <person name="Yu H."/>
            <person name="Morgan-Lang C."/>
            <person name="Hatzenpichler R."/>
            <person name="Goudeau D."/>
            <person name="Malmstrom R."/>
            <person name="Woyke T."/>
            <person name="Hallam S."/>
            <person name="Tyson G.W."/>
            <person name="Wegener G."/>
            <person name="Boetius A."/>
            <person name="Orphan V.J."/>
        </authorList>
    </citation>
    <scope>NUCLEOTIDE SEQUENCE</scope>
    <source>
        <strain evidence="1">CONS3730D10UFb2</strain>
    </source>
</reference>
<accession>A0AC61SBB1</accession>
<comment type="caution">
    <text evidence="1">The sequence shown here is derived from an EMBL/GenBank/DDBJ whole genome shotgun (WGS) entry which is preliminary data.</text>
</comment>
<gene>
    <name evidence="1" type="ORF">C5S46_03635</name>
</gene>
<protein>
    <submittedName>
        <fullName evidence="1">Uncharacterized protein</fullName>
    </submittedName>
</protein>
<evidence type="ECO:0000313" key="2">
    <source>
        <dbReference type="Proteomes" id="UP000315423"/>
    </source>
</evidence>
<proteinExistence type="predicted"/>
<organism evidence="1 2">
    <name type="scientific">Candidatus Methanomarinus sp</name>
    <dbReference type="NCBI Taxonomy" id="3386244"/>
    <lineage>
        <taxon>Archaea</taxon>
        <taxon>Methanobacteriati</taxon>
        <taxon>Methanobacteriota</taxon>
        <taxon>Stenosarchaea group</taxon>
        <taxon>Methanomicrobia</taxon>
        <taxon>Methanosarcinales</taxon>
        <taxon>ANME-2 cluster</taxon>
        <taxon>Candidatus Methanocomedenaceae</taxon>
        <taxon>Candidatus Methanomarinus</taxon>
    </lineage>
</organism>
<dbReference type="Proteomes" id="UP000315423">
    <property type="component" value="Unassembled WGS sequence"/>
</dbReference>
<name>A0AC61SBB1_9EURY</name>
<dbReference type="EMBL" id="QYBA01000118">
    <property type="protein sequence ID" value="TKY91861.1"/>
    <property type="molecule type" value="Genomic_DNA"/>
</dbReference>
<sequence>MRTALAVILFLMIINNSNAISDHEWDETTCILSYSNPLIIKDGYTLTVADFDGYGKVHINISRDGEVIDSVALKNNEANWVSADNGNIKLKGLRITDQEKLSWIGNWPDDPKAEITIKTKREQTLSRISIEIDMDDEEYILDEIVTVKVIIKNVGEIDANDVHLSVSANGLHTNDELEYMFNKINDGVSHSKTLKFRFNRMLSENLSIYANATWDKEQYNISTSEKIDIKPLVSITKSMTLFGNQTATYFTSIGVVNNQARTVHVILADVLPMGFTLVNDSVTDNNNNNLVWEFDIEPDGTISFSYESVTSRPAVYRVSRPHAKCISGEKVEFITPDYSTFVTVHECRPDHERRRNPVVTPVATPAATQSVP</sequence>